<organism evidence="3 4">
    <name type="scientific">Nocardia tengchongensis</name>
    <dbReference type="NCBI Taxonomy" id="2055889"/>
    <lineage>
        <taxon>Bacteria</taxon>
        <taxon>Bacillati</taxon>
        <taxon>Actinomycetota</taxon>
        <taxon>Actinomycetes</taxon>
        <taxon>Mycobacteriales</taxon>
        <taxon>Nocardiaceae</taxon>
        <taxon>Nocardia</taxon>
    </lineage>
</organism>
<protein>
    <recommendedName>
        <fullName evidence="5">Lipopolysaccharide assembly protein A domain-containing protein</fullName>
    </recommendedName>
</protein>
<evidence type="ECO:0000256" key="1">
    <source>
        <dbReference type="SAM" id="MobiDB-lite"/>
    </source>
</evidence>
<keyword evidence="4" id="KW-1185">Reference proteome</keyword>
<keyword evidence="2" id="KW-0812">Transmembrane</keyword>
<gene>
    <name evidence="3" type="ORF">KHQ06_26205</name>
</gene>
<reference evidence="3 4" key="1">
    <citation type="submission" date="2021-04" db="EMBL/GenBank/DDBJ databases">
        <title>Nocardia tengchongensis.</title>
        <authorList>
            <person name="Zhuang k."/>
            <person name="Ran Y."/>
            <person name="Li W."/>
        </authorList>
    </citation>
    <scope>NUCLEOTIDE SEQUENCE [LARGE SCALE GENOMIC DNA]</scope>
    <source>
        <strain evidence="3 4">CFH S0057</strain>
    </source>
</reference>
<feature type="region of interest" description="Disordered" evidence="1">
    <location>
        <begin position="98"/>
        <end position="166"/>
    </location>
</feature>
<dbReference type="EMBL" id="CP074371">
    <property type="protein sequence ID" value="QVI19801.1"/>
    <property type="molecule type" value="Genomic_DNA"/>
</dbReference>
<dbReference type="RefSeq" id="WP_213555832.1">
    <property type="nucleotide sequence ID" value="NZ_JBHZDI010000181.1"/>
</dbReference>
<evidence type="ECO:0008006" key="5">
    <source>
        <dbReference type="Google" id="ProtNLM"/>
    </source>
</evidence>
<feature type="compositionally biased region" description="Low complexity" evidence="1">
    <location>
        <begin position="117"/>
        <end position="136"/>
    </location>
</feature>
<evidence type="ECO:0000313" key="3">
    <source>
        <dbReference type="EMBL" id="QVI19801.1"/>
    </source>
</evidence>
<sequence>MIVIFGLVILIAAALIGLAGVLANGGSDHALTDDFAVFGYHVTGSSGLLFLYGIVVGAIGLVGLFLVLAGARGTAKRGAGARRELAAARRDLEAARLNAAATDPNNLSEPAHPPATPAGGPTHYTYTGTTDAAGDPPGTVGQRAGYGPGPVSDPAPTDNLREGRRA</sequence>
<keyword evidence="2" id="KW-1133">Transmembrane helix</keyword>
<dbReference type="Proteomes" id="UP000683310">
    <property type="component" value="Chromosome"/>
</dbReference>
<proteinExistence type="predicted"/>
<evidence type="ECO:0000256" key="2">
    <source>
        <dbReference type="SAM" id="Phobius"/>
    </source>
</evidence>
<feature type="transmembrane region" description="Helical" evidence="2">
    <location>
        <begin position="47"/>
        <end position="68"/>
    </location>
</feature>
<keyword evidence="2" id="KW-0472">Membrane</keyword>
<name>A0ABX8CKF1_9NOCA</name>
<accession>A0ABX8CKF1</accession>
<evidence type="ECO:0000313" key="4">
    <source>
        <dbReference type="Proteomes" id="UP000683310"/>
    </source>
</evidence>